<keyword evidence="1" id="KW-0472">Membrane</keyword>
<keyword evidence="1" id="KW-1133">Transmembrane helix</keyword>
<gene>
    <name evidence="2" type="ORF">SAMN05216175_10626</name>
</gene>
<keyword evidence="3" id="KW-1185">Reference proteome</keyword>
<proteinExistence type="predicted"/>
<sequence>MVSDNFVNDVKVFFDSIRNIGICAALTLGLPFIEKTMPLIFCNSNALKFTAVSFSIGVILGLYVFNLIWLFKSLKSKGSSKFSYAISSIVIMSLITLAIGSTAFIEVWGNLY</sequence>
<accession>A0A1I2RA02</accession>
<name>A0A1I2RA02_9GAMM</name>
<feature type="transmembrane region" description="Helical" evidence="1">
    <location>
        <begin position="45"/>
        <end position="70"/>
    </location>
</feature>
<feature type="transmembrane region" description="Helical" evidence="1">
    <location>
        <begin position="12"/>
        <end position="33"/>
    </location>
</feature>
<protein>
    <submittedName>
        <fullName evidence="2">Uncharacterized protein</fullName>
    </submittedName>
</protein>
<feature type="transmembrane region" description="Helical" evidence="1">
    <location>
        <begin position="82"/>
        <end position="105"/>
    </location>
</feature>
<dbReference type="EMBL" id="FOOU01000006">
    <property type="protein sequence ID" value="SFG37545.1"/>
    <property type="molecule type" value="Genomic_DNA"/>
</dbReference>
<evidence type="ECO:0000256" key="1">
    <source>
        <dbReference type="SAM" id="Phobius"/>
    </source>
</evidence>
<dbReference type="Proteomes" id="UP000198623">
    <property type="component" value="Unassembled WGS sequence"/>
</dbReference>
<reference evidence="3" key="1">
    <citation type="submission" date="2016-10" db="EMBL/GenBank/DDBJ databases">
        <authorList>
            <person name="Varghese N."/>
            <person name="Submissions S."/>
        </authorList>
    </citation>
    <scope>NUCLEOTIDE SEQUENCE [LARGE SCALE GENOMIC DNA]</scope>
    <source>
        <strain evidence="3">CGMCC 1.10971</strain>
    </source>
</reference>
<keyword evidence="1" id="KW-0812">Transmembrane</keyword>
<evidence type="ECO:0000313" key="3">
    <source>
        <dbReference type="Proteomes" id="UP000198623"/>
    </source>
</evidence>
<organism evidence="2 3">
    <name type="scientific">Neptunomonas qingdaonensis</name>
    <dbReference type="NCBI Taxonomy" id="1045558"/>
    <lineage>
        <taxon>Bacteria</taxon>
        <taxon>Pseudomonadati</taxon>
        <taxon>Pseudomonadota</taxon>
        <taxon>Gammaproteobacteria</taxon>
        <taxon>Oceanospirillales</taxon>
        <taxon>Oceanospirillaceae</taxon>
        <taxon>Neptunomonas</taxon>
    </lineage>
</organism>
<evidence type="ECO:0000313" key="2">
    <source>
        <dbReference type="EMBL" id="SFG37545.1"/>
    </source>
</evidence>
<dbReference type="AlphaFoldDB" id="A0A1I2RA02"/>